<feature type="non-terminal residue" evidence="1">
    <location>
        <position position="99"/>
    </location>
</feature>
<evidence type="ECO:0000313" key="1">
    <source>
        <dbReference type="EMBL" id="CAK0801140.1"/>
    </source>
</evidence>
<evidence type="ECO:0000313" key="2">
    <source>
        <dbReference type="Proteomes" id="UP001189429"/>
    </source>
</evidence>
<gene>
    <name evidence="1" type="ORF">PCOR1329_LOCUS9100</name>
</gene>
<sequence length="99" mass="10530">KSECGTHMETPNHIVAAARTGGFLTAVSASGVIVDIDELVIVHDDACHLRLMVEANRASSPIAEELAADVACIVDEYHAGAHVGAWCKKQRLPSLPENQ</sequence>
<dbReference type="Proteomes" id="UP001189429">
    <property type="component" value="Unassembled WGS sequence"/>
</dbReference>
<accession>A0ABN9Q5W6</accession>
<organism evidence="1 2">
    <name type="scientific">Prorocentrum cordatum</name>
    <dbReference type="NCBI Taxonomy" id="2364126"/>
    <lineage>
        <taxon>Eukaryota</taxon>
        <taxon>Sar</taxon>
        <taxon>Alveolata</taxon>
        <taxon>Dinophyceae</taxon>
        <taxon>Prorocentrales</taxon>
        <taxon>Prorocentraceae</taxon>
        <taxon>Prorocentrum</taxon>
    </lineage>
</organism>
<name>A0ABN9Q5W6_9DINO</name>
<feature type="non-terminal residue" evidence="1">
    <location>
        <position position="1"/>
    </location>
</feature>
<keyword evidence="2" id="KW-1185">Reference proteome</keyword>
<reference evidence="1" key="1">
    <citation type="submission" date="2023-10" db="EMBL/GenBank/DDBJ databases">
        <authorList>
            <person name="Chen Y."/>
            <person name="Shah S."/>
            <person name="Dougan E. K."/>
            <person name="Thang M."/>
            <person name="Chan C."/>
        </authorList>
    </citation>
    <scope>NUCLEOTIDE SEQUENCE [LARGE SCALE GENOMIC DNA]</scope>
</reference>
<comment type="caution">
    <text evidence="1">The sequence shown here is derived from an EMBL/GenBank/DDBJ whole genome shotgun (WGS) entry which is preliminary data.</text>
</comment>
<protein>
    <submittedName>
        <fullName evidence="1">Uncharacterized protein</fullName>
    </submittedName>
</protein>
<proteinExistence type="predicted"/>
<dbReference type="EMBL" id="CAUYUJ010002517">
    <property type="protein sequence ID" value="CAK0801140.1"/>
    <property type="molecule type" value="Genomic_DNA"/>
</dbReference>